<dbReference type="Pfam" id="PF01969">
    <property type="entry name" value="Ni_insertion"/>
    <property type="match status" value="1"/>
</dbReference>
<feature type="compositionally biased region" description="Basic and acidic residues" evidence="4">
    <location>
        <begin position="81"/>
        <end position="120"/>
    </location>
</feature>
<proteinExistence type="inferred from homology"/>
<evidence type="ECO:0000313" key="6">
    <source>
        <dbReference type="Proteomes" id="UP000183995"/>
    </source>
</evidence>
<dbReference type="Gene3D" id="3.30.70.1380">
    <property type="entry name" value="Transcriptional regulatory protein pf0864 domain like"/>
    <property type="match status" value="1"/>
</dbReference>
<dbReference type="PANTHER" id="PTHR36566:SF1">
    <property type="entry name" value="PYRIDINIUM-3,5-BISTHIOCARBOXYLIC ACID MONONUCLEOTIDE NICKEL INSERTION PROTEIN"/>
    <property type="match status" value="1"/>
</dbReference>
<accession>A0A1M5X307</accession>
<dbReference type="GO" id="GO:0016829">
    <property type="term" value="F:lyase activity"/>
    <property type="evidence" value="ECO:0007669"/>
    <property type="project" value="UniProtKB-UniRule"/>
</dbReference>
<dbReference type="GO" id="GO:0016151">
    <property type="term" value="F:nickel cation binding"/>
    <property type="evidence" value="ECO:0007669"/>
    <property type="project" value="UniProtKB-UniRule"/>
</dbReference>
<protein>
    <recommendedName>
        <fullName evidence="3">Pyridinium-3,5-bisthiocarboxylic acid mononucleotide nickel insertion protein</fullName>
        <shortName evidence="3">P2TMN nickel insertion protein</shortName>
        <ecNumber evidence="3">4.99.1.12</ecNumber>
    </recommendedName>
    <alternativeName>
        <fullName evidence="3">Nickel-pincer cofactor biosynthesis protein LarC</fullName>
    </alternativeName>
</protein>
<dbReference type="STRING" id="1123282.SAMN02745823_01565"/>
<organism evidence="5 6">
    <name type="scientific">Sporobacter termitidis DSM 10068</name>
    <dbReference type="NCBI Taxonomy" id="1123282"/>
    <lineage>
        <taxon>Bacteria</taxon>
        <taxon>Bacillati</taxon>
        <taxon>Bacillota</taxon>
        <taxon>Clostridia</taxon>
        <taxon>Eubacteriales</taxon>
        <taxon>Oscillospiraceae</taxon>
        <taxon>Sporobacter</taxon>
    </lineage>
</organism>
<evidence type="ECO:0000313" key="5">
    <source>
        <dbReference type="EMBL" id="SHH94266.1"/>
    </source>
</evidence>
<reference evidence="5 6" key="1">
    <citation type="submission" date="2016-11" db="EMBL/GenBank/DDBJ databases">
        <authorList>
            <person name="Jaros S."/>
            <person name="Januszkiewicz K."/>
            <person name="Wedrychowicz H."/>
        </authorList>
    </citation>
    <scope>NUCLEOTIDE SEQUENCE [LARGE SCALE GENOMIC DNA]</scope>
    <source>
        <strain evidence="5 6">DSM 10068</strain>
    </source>
</reference>
<keyword evidence="6" id="KW-1185">Reference proteome</keyword>
<dbReference type="Proteomes" id="UP000183995">
    <property type="component" value="Unassembled WGS sequence"/>
</dbReference>
<comment type="catalytic activity">
    <reaction evidence="3">
        <text>Ni(II)-pyridinium-3,5-bisthiocarboxylate mononucleotide = pyridinium-3,5-bisthiocarboxylate mononucleotide + Ni(2+)</text>
        <dbReference type="Rhea" id="RHEA:54784"/>
        <dbReference type="ChEBI" id="CHEBI:49786"/>
        <dbReference type="ChEBI" id="CHEBI:137372"/>
        <dbReference type="ChEBI" id="CHEBI:137373"/>
        <dbReference type="EC" id="4.99.1.12"/>
    </reaction>
</comment>
<dbReference type="EMBL" id="FQXV01000004">
    <property type="protein sequence ID" value="SHH94266.1"/>
    <property type="molecule type" value="Genomic_DNA"/>
</dbReference>
<dbReference type="OrthoDB" id="9765625at2"/>
<dbReference type="NCBIfam" id="TIGR00299">
    <property type="entry name" value="nickel pincer cofactor biosynthesis protein LarC"/>
    <property type="match status" value="1"/>
</dbReference>
<dbReference type="InterPro" id="IPR002822">
    <property type="entry name" value="Ni_insertion"/>
</dbReference>
<name>A0A1M5X307_9FIRM</name>
<evidence type="ECO:0000256" key="1">
    <source>
        <dbReference type="ARBA" id="ARBA00022596"/>
    </source>
</evidence>
<comment type="similarity">
    <text evidence="3">Belongs to the LarC family.</text>
</comment>
<dbReference type="HAMAP" id="MF_01074">
    <property type="entry name" value="LarC"/>
    <property type="match status" value="1"/>
</dbReference>
<dbReference type="AlphaFoldDB" id="A0A1M5X307"/>
<sequence>MKLYIECNMGAAGDMLMGALLELLPDRDIFLQRMRSLGLPRVDIGCDFMTKCGVTGTKMRIRIGGEEESSHDAFTDAPDAPESRPDHEPPREHEHSHAHEHDEHEHEHEHTHEHTHGGDVHAHAHYSYNDICEIIKNLDLAENVKDHALAVYKLIGEAEAAVHGVPLGEIRFHEVGSFDAIVDIVGCCLLFQMLGVTNIEASPVHVGSGFVRCAHGILPVPAPATAHILQGVPIYGGKINGELCTPTGAALLKHFVRRFGDMEPMAVTKIGYGMGAKDFEAANCVRAFLSDRPETKDTVSELRCNLDDMTPEAIGYVTELLLSRGALDVFTTPITMKKSRPAVMLTCLCAPDDKNEMSRLLLENTTTLGIRYETLKRDVLDKTSYKVKTIYGDIRIKSARGYGIVKEKPEYDDVRAAAAAHNVPFSRVYAAAAAEMKSVQGQ</sequence>
<dbReference type="EC" id="4.99.1.12" evidence="3"/>
<evidence type="ECO:0000256" key="4">
    <source>
        <dbReference type="SAM" id="MobiDB-lite"/>
    </source>
</evidence>
<dbReference type="PANTHER" id="PTHR36566">
    <property type="entry name" value="NICKEL INSERTION PROTEIN-RELATED"/>
    <property type="match status" value="1"/>
</dbReference>
<gene>
    <name evidence="3" type="primary">larC</name>
    <name evidence="5" type="ORF">SAMN02745823_01565</name>
</gene>
<keyword evidence="1 3" id="KW-0533">Nickel</keyword>
<dbReference type="RefSeq" id="WP_073077415.1">
    <property type="nucleotide sequence ID" value="NZ_FQXV01000004.1"/>
</dbReference>
<dbReference type="Gene3D" id="3.10.20.300">
    <property type="entry name" value="mk0293 like domain"/>
    <property type="match status" value="1"/>
</dbReference>
<feature type="compositionally biased region" description="Basic and acidic residues" evidence="4">
    <location>
        <begin position="64"/>
        <end position="74"/>
    </location>
</feature>
<keyword evidence="2 3" id="KW-0456">Lyase</keyword>
<dbReference type="GO" id="GO:0051604">
    <property type="term" value="P:protein maturation"/>
    <property type="evidence" value="ECO:0007669"/>
    <property type="project" value="UniProtKB-UniRule"/>
</dbReference>
<evidence type="ECO:0000256" key="3">
    <source>
        <dbReference type="HAMAP-Rule" id="MF_01074"/>
    </source>
</evidence>
<comment type="function">
    <text evidence="3">Involved in the biosynthesis of a nickel-pincer cofactor ((SCS)Ni(II) pincer complex). Binds Ni(2+), and functions in nickel delivery to pyridinium-3,5-bisthiocarboxylic acid mononucleotide (P2TMN), to form the mature cofactor. Is thus probably required for the activation of nickel-pincer cofactor-dependent enzymes.</text>
</comment>
<feature type="region of interest" description="Disordered" evidence="4">
    <location>
        <begin position="64"/>
        <end position="120"/>
    </location>
</feature>
<evidence type="ECO:0000256" key="2">
    <source>
        <dbReference type="ARBA" id="ARBA00023239"/>
    </source>
</evidence>